<dbReference type="InterPro" id="IPR013783">
    <property type="entry name" value="Ig-like_fold"/>
</dbReference>
<dbReference type="InterPro" id="IPR002602">
    <property type="entry name" value="DB"/>
</dbReference>
<dbReference type="InterPro" id="IPR003961">
    <property type="entry name" value="FN3_dom"/>
</dbReference>
<evidence type="ECO:0000313" key="3">
    <source>
        <dbReference type="EMBL" id="PAV70426.1"/>
    </source>
</evidence>
<gene>
    <name evidence="3" type="ORF">WR25_18939</name>
</gene>
<accession>A0A2A2K8W8</accession>
<dbReference type="AlphaFoldDB" id="A0A2A2K8W8"/>
<dbReference type="OrthoDB" id="5843172at2759"/>
<name>A0A2A2K8W8_9BILA</name>
<dbReference type="CDD" id="cd00063">
    <property type="entry name" value="FN3"/>
    <property type="match status" value="1"/>
</dbReference>
<dbReference type="SMART" id="SM00060">
    <property type="entry name" value="FN3"/>
    <property type="match status" value="2"/>
</dbReference>
<feature type="domain" description="Fibronectin type-III" evidence="2">
    <location>
        <begin position="139"/>
        <end position="233"/>
    </location>
</feature>
<dbReference type="Pfam" id="PF00041">
    <property type="entry name" value="fn3"/>
    <property type="match status" value="1"/>
</dbReference>
<dbReference type="Gene3D" id="2.60.40.10">
    <property type="entry name" value="Immunoglobulins"/>
    <property type="match status" value="2"/>
</dbReference>
<dbReference type="Proteomes" id="UP000218231">
    <property type="component" value="Unassembled WGS sequence"/>
</dbReference>
<dbReference type="PROSITE" id="PS50853">
    <property type="entry name" value="FN3"/>
    <property type="match status" value="1"/>
</dbReference>
<evidence type="ECO:0000256" key="1">
    <source>
        <dbReference type="SAM" id="SignalP"/>
    </source>
</evidence>
<feature type="chain" id="PRO_5012290866" description="Fibronectin type-III domain-containing protein" evidence="1">
    <location>
        <begin position="24"/>
        <end position="540"/>
    </location>
</feature>
<comment type="caution">
    <text evidence="3">The sequence shown here is derived from an EMBL/GenBank/DDBJ whole genome shotgun (WGS) entry which is preliminary data.</text>
</comment>
<keyword evidence="4" id="KW-1185">Reference proteome</keyword>
<protein>
    <recommendedName>
        <fullName evidence="2">Fibronectin type-III domain-containing protein</fullName>
    </recommendedName>
</protein>
<feature type="signal peptide" evidence="1">
    <location>
        <begin position="1"/>
        <end position="23"/>
    </location>
</feature>
<dbReference type="EMBL" id="LIAE01009279">
    <property type="protein sequence ID" value="PAV70426.1"/>
    <property type="molecule type" value="Genomic_DNA"/>
</dbReference>
<dbReference type="SUPFAM" id="SSF49265">
    <property type="entry name" value="Fibronectin type III"/>
    <property type="match status" value="1"/>
</dbReference>
<sequence>MRRHSTVIIAVIAGLSLIGKVVGDARRCCRDRGVSQECTQALCNPAVAPNDMQRYSIFDSSTKCIRYLSDIAECLVDGRDSTDCCYREADRPDEDSCLGLCKGSAAKSEKKASYQSCFAINAGSIYSCIDNAYAVTPTSPLNLRIIDKTGQSVHLSWERPSQNAGLVHIYKVHITETSDKSPITIIHDTRETRLLINNLKENGNYSAYVVAHAAELERKSRSSEAIHFSANQESTNGGLAYSEQVQIPRNSDTATLSCHLKIGVDGKQKVGLFYVLIKEPRFKAITYTEDVEQPRYIVSALEISDLEHSDFGHYRCRIQGSNHEYAEIVLQAYSHSIAQPPKSPPESPTQCCAKTIQRKHCESICTMASNQQPSPVRPGNFLPRFDCVNEFQNLLKCTLSEMNSASCCIKKMIPYHCLGMCDSRYEMDYSMRLECLGYMDKVFECQNETTEKLPAAVSFVKANSDSENVSLEWQKSSGADVYHVYSRRRRSQWNNKVVTSPNVHVDNADEIIVLAVNAHGSSAPNRLALVDNHWIGNYES</sequence>
<keyword evidence="1" id="KW-0732">Signal</keyword>
<dbReference type="InterPro" id="IPR036116">
    <property type="entry name" value="FN3_sf"/>
</dbReference>
<organism evidence="3 4">
    <name type="scientific">Diploscapter pachys</name>
    <dbReference type="NCBI Taxonomy" id="2018661"/>
    <lineage>
        <taxon>Eukaryota</taxon>
        <taxon>Metazoa</taxon>
        <taxon>Ecdysozoa</taxon>
        <taxon>Nematoda</taxon>
        <taxon>Chromadorea</taxon>
        <taxon>Rhabditida</taxon>
        <taxon>Rhabditina</taxon>
        <taxon>Rhabditomorpha</taxon>
        <taxon>Rhabditoidea</taxon>
        <taxon>Rhabditidae</taxon>
        <taxon>Diploscapter</taxon>
    </lineage>
</organism>
<reference evidence="3 4" key="1">
    <citation type="journal article" date="2017" name="Curr. Biol.">
        <title>Genome architecture and evolution of a unichromosomal asexual nematode.</title>
        <authorList>
            <person name="Fradin H."/>
            <person name="Zegar C."/>
            <person name="Gutwein M."/>
            <person name="Lucas J."/>
            <person name="Kovtun M."/>
            <person name="Corcoran D."/>
            <person name="Baugh L.R."/>
            <person name="Kiontke K."/>
            <person name="Gunsalus K."/>
            <person name="Fitch D.H."/>
            <person name="Piano F."/>
        </authorList>
    </citation>
    <scope>NUCLEOTIDE SEQUENCE [LARGE SCALE GENOMIC DNA]</scope>
    <source>
        <strain evidence="3">PF1309</strain>
    </source>
</reference>
<dbReference type="Pfam" id="PF01682">
    <property type="entry name" value="DB"/>
    <property type="match status" value="2"/>
</dbReference>
<proteinExistence type="predicted"/>
<evidence type="ECO:0000313" key="4">
    <source>
        <dbReference type="Proteomes" id="UP000218231"/>
    </source>
</evidence>
<evidence type="ECO:0000259" key="2">
    <source>
        <dbReference type="PROSITE" id="PS50853"/>
    </source>
</evidence>